<evidence type="ECO:0000256" key="2">
    <source>
        <dbReference type="ARBA" id="ARBA00022692"/>
    </source>
</evidence>
<evidence type="ECO:0000256" key="1">
    <source>
        <dbReference type="ARBA" id="ARBA00004479"/>
    </source>
</evidence>
<keyword evidence="13" id="KW-1185">Reference proteome</keyword>
<keyword evidence="7" id="KW-0325">Glycoprotein</keyword>
<evidence type="ECO:0000256" key="8">
    <source>
        <dbReference type="ARBA" id="ARBA00023319"/>
    </source>
</evidence>
<keyword evidence="2 10" id="KW-0812">Transmembrane</keyword>
<keyword evidence="6" id="KW-1015">Disulfide bond</keyword>
<feature type="region of interest" description="Disordered" evidence="9">
    <location>
        <begin position="1"/>
        <end position="38"/>
    </location>
</feature>
<gene>
    <name evidence="12" type="ORF">JRQ81_004644</name>
</gene>
<feature type="compositionally biased region" description="Basic and acidic residues" evidence="9">
    <location>
        <begin position="1"/>
        <end position="10"/>
    </location>
</feature>
<feature type="region of interest" description="Disordered" evidence="9">
    <location>
        <begin position="287"/>
        <end position="308"/>
    </location>
</feature>
<accession>A0A9Q0XFL8</accession>
<evidence type="ECO:0000256" key="5">
    <source>
        <dbReference type="ARBA" id="ARBA00023136"/>
    </source>
</evidence>
<dbReference type="Gene3D" id="2.60.40.10">
    <property type="entry name" value="Immunoglobulins"/>
    <property type="match status" value="1"/>
</dbReference>
<dbReference type="Proteomes" id="UP001142489">
    <property type="component" value="Unassembled WGS sequence"/>
</dbReference>
<evidence type="ECO:0000313" key="13">
    <source>
        <dbReference type="Proteomes" id="UP001142489"/>
    </source>
</evidence>
<dbReference type="InterPro" id="IPR013106">
    <property type="entry name" value="Ig_V-set"/>
</dbReference>
<keyword evidence="3" id="KW-0732">Signal</keyword>
<feature type="domain" description="Ig-like" evidence="11">
    <location>
        <begin position="66"/>
        <end position="169"/>
    </location>
</feature>
<keyword evidence="5 10" id="KW-0472">Membrane</keyword>
<dbReference type="SUPFAM" id="SSF48726">
    <property type="entry name" value="Immunoglobulin"/>
    <property type="match status" value="1"/>
</dbReference>
<reference evidence="12" key="1">
    <citation type="journal article" date="2023" name="DNA Res.">
        <title>Chromosome-level genome assembly of Phrynocephalus forsythii using third-generation DNA sequencing and Hi-C analysis.</title>
        <authorList>
            <person name="Qi Y."/>
            <person name="Zhao W."/>
            <person name="Zhao Y."/>
            <person name="Niu C."/>
            <person name="Cao S."/>
            <person name="Zhang Y."/>
        </authorList>
    </citation>
    <scope>NUCLEOTIDE SEQUENCE</scope>
    <source>
        <tissue evidence="12">Muscle</tissue>
    </source>
</reference>
<comment type="subcellular location">
    <subcellularLocation>
        <location evidence="1">Membrane</location>
        <topology evidence="1">Single-pass type I membrane protein</topology>
    </subcellularLocation>
</comment>
<dbReference type="InterPro" id="IPR013783">
    <property type="entry name" value="Ig-like_fold"/>
</dbReference>
<evidence type="ECO:0000313" key="12">
    <source>
        <dbReference type="EMBL" id="KAJ7313351.1"/>
    </source>
</evidence>
<dbReference type="AlphaFoldDB" id="A0A9Q0XFL8"/>
<dbReference type="InterPro" id="IPR007110">
    <property type="entry name" value="Ig-like_dom"/>
</dbReference>
<dbReference type="PANTHER" id="PTHR13869">
    <property type="entry name" value="MYELIN P0 RELATED"/>
    <property type="match status" value="1"/>
</dbReference>
<dbReference type="InterPro" id="IPR000920">
    <property type="entry name" value="Myelin_P0-rel"/>
</dbReference>
<comment type="caution">
    <text evidence="12">The sequence shown here is derived from an EMBL/GenBank/DDBJ whole genome shotgun (WGS) entry which is preliminary data.</text>
</comment>
<evidence type="ECO:0000256" key="10">
    <source>
        <dbReference type="SAM" id="Phobius"/>
    </source>
</evidence>
<keyword evidence="4 10" id="KW-1133">Transmembrane helix</keyword>
<dbReference type="EMBL" id="JAPFRF010000012">
    <property type="protein sequence ID" value="KAJ7313351.1"/>
    <property type="molecule type" value="Genomic_DNA"/>
</dbReference>
<evidence type="ECO:0000256" key="7">
    <source>
        <dbReference type="ARBA" id="ARBA00023180"/>
    </source>
</evidence>
<dbReference type="InterPro" id="IPR036179">
    <property type="entry name" value="Ig-like_dom_sf"/>
</dbReference>
<dbReference type="Pfam" id="PF07686">
    <property type="entry name" value="V-set"/>
    <property type="match status" value="1"/>
</dbReference>
<name>A0A9Q0XFL8_9SAUR</name>
<dbReference type="PROSITE" id="PS50835">
    <property type="entry name" value="IG_LIKE"/>
    <property type="match status" value="1"/>
</dbReference>
<feature type="transmembrane region" description="Helical" evidence="10">
    <location>
        <begin position="186"/>
        <end position="210"/>
    </location>
</feature>
<feature type="compositionally biased region" description="Polar residues" evidence="9">
    <location>
        <begin position="25"/>
        <end position="38"/>
    </location>
</feature>
<dbReference type="PANTHER" id="PTHR13869:SF24">
    <property type="entry name" value="BASEMENT MEMBRANE-SPECIFIC HEPARAN SULFATE PROTEOGLYCAN CORE PROTEIN-LIKE"/>
    <property type="match status" value="1"/>
</dbReference>
<dbReference type="SMART" id="SM00409">
    <property type="entry name" value="IG"/>
    <property type="match status" value="1"/>
</dbReference>
<organism evidence="12 13">
    <name type="scientific">Phrynocephalus forsythii</name>
    <dbReference type="NCBI Taxonomy" id="171643"/>
    <lineage>
        <taxon>Eukaryota</taxon>
        <taxon>Metazoa</taxon>
        <taxon>Chordata</taxon>
        <taxon>Craniata</taxon>
        <taxon>Vertebrata</taxon>
        <taxon>Euteleostomi</taxon>
        <taxon>Lepidosauria</taxon>
        <taxon>Squamata</taxon>
        <taxon>Bifurcata</taxon>
        <taxon>Unidentata</taxon>
        <taxon>Episquamata</taxon>
        <taxon>Toxicofera</taxon>
        <taxon>Iguania</taxon>
        <taxon>Acrodonta</taxon>
        <taxon>Agamidae</taxon>
        <taxon>Agaminae</taxon>
        <taxon>Phrynocephalus</taxon>
    </lineage>
</organism>
<evidence type="ECO:0000256" key="4">
    <source>
        <dbReference type="ARBA" id="ARBA00022989"/>
    </source>
</evidence>
<evidence type="ECO:0000259" key="11">
    <source>
        <dbReference type="PROSITE" id="PS50835"/>
    </source>
</evidence>
<evidence type="ECO:0000256" key="6">
    <source>
        <dbReference type="ARBA" id="ARBA00023157"/>
    </source>
</evidence>
<evidence type="ECO:0000256" key="3">
    <source>
        <dbReference type="ARBA" id="ARBA00022729"/>
    </source>
</evidence>
<proteinExistence type="predicted"/>
<keyword evidence="8" id="KW-0393">Immunoglobulin domain</keyword>
<dbReference type="InterPro" id="IPR003599">
    <property type="entry name" value="Ig_sub"/>
</dbReference>
<dbReference type="OrthoDB" id="9049645at2759"/>
<protein>
    <recommendedName>
        <fullName evidence="11">Ig-like domain-containing protein</fullName>
    </recommendedName>
</protein>
<evidence type="ECO:0000256" key="9">
    <source>
        <dbReference type="SAM" id="MobiDB-lite"/>
    </source>
</evidence>
<feature type="compositionally biased region" description="Polar residues" evidence="9">
    <location>
        <begin position="299"/>
        <end position="308"/>
    </location>
</feature>
<sequence>MLARDDDRWSPTRTGKLPVGLPCTSDAQRGNVPSSTHTFSPLPTSLAECGTFRMDYSIWQPCHLSGQVTESITLPCNFSYTWMDAPKRDIGVHWRLEHFHSETFIFNYTVENTYTHPNFSGRVSLIGDPMKSWQASIQILNLSESDSNIYFCRISAQTVEGKKEWQSVRGTNLTVITGAPTQIYRALGMVAGAILAIIAVSLGLLMLLAWKKGFCQGCLRSTRAAGPSKERPVGAAYEEVGFPELRTPCLGTPSTIQPPSCPPNPPAPEPNLFYTTIMFPVAKRKIPKPPQNGPGHGGQETTYAIIQP</sequence>
<dbReference type="GO" id="GO:0016020">
    <property type="term" value="C:membrane"/>
    <property type="evidence" value="ECO:0007669"/>
    <property type="project" value="UniProtKB-SubCell"/>
</dbReference>